<protein>
    <submittedName>
        <fullName evidence="1">Uncharacterized protein</fullName>
    </submittedName>
</protein>
<evidence type="ECO:0000313" key="1">
    <source>
        <dbReference type="EMBL" id="SVD41793.1"/>
    </source>
</evidence>
<sequence length="36" mass="4336">VVYSQQLDVLLKEPEREKFDMQHLEPILALRRWLAA</sequence>
<proteinExistence type="predicted"/>
<feature type="non-terminal residue" evidence="1">
    <location>
        <position position="36"/>
    </location>
</feature>
<organism evidence="1">
    <name type="scientific">marine metagenome</name>
    <dbReference type="NCBI Taxonomy" id="408172"/>
    <lineage>
        <taxon>unclassified sequences</taxon>
        <taxon>metagenomes</taxon>
        <taxon>ecological metagenomes</taxon>
    </lineage>
</organism>
<name>A0A382V5M9_9ZZZZ</name>
<dbReference type="EMBL" id="UINC01149366">
    <property type="protein sequence ID" value="SVD41793.1"/>
    <property type="molecule type" value="Genomic_DNA"/>
</dbReference>
<dbReference type="AlphaFoldDB" id="A0A382V5M9"/>
<feature type="non-terminal residue" evidence="1">
    <location>
        <position position="1"/>
    </location>
</feature>
<accession>A0A382V5M9</accession>
<reference evidence="1" key="1">
    <citation type="submission" date="2018-05" db="EMBL/GenBank/DDBJ databases">
        <authorList>
            <person name="Lanie J.A."/>
            <person name="Ng W.-L."/>
            <person name="Kazmierczak K.M."/>
            <person name="Andrzejewski T.M."/>
            <person name="Davidsen T.M."/>
            <person name="Wayne K.J."/>
            <person name="Tettelin H."/>
            <person name="Glass J.I."/>
            <person name="Rusch D."/>
            <person name="Podicherti R."/>
            <person name="Tsui H.-C.T."/>
            <person name="Winkler M.E."/>
        </authorList>
    </citation>
    <scope>NUCLEOTIDE SEQUENCE</scope>
</reference>
<gene>
    <name evidence="1" type="ORF">METZ01_LOCUS394647</name>
</gene>